<dbReference type="EMBL" id="DAKRPA010000138">
    <property type="protein sequence ID" value="DAZ97353.1"/>
    <property type="molecule type" value="Genomic_DNA"/>
</dbReference>
<keyword evidence="4" id="KW-1185">Reference proteome</keyword>
<comment type="caution">
    <text evidence="3">The sequence shown here is derived from an EMBL/GenBank/DDBJ whole genome shotgun (WGS) entry which is preliminary data.</text>
</comment>
<evidence type="ECO:0000313" key="4">
    <source>
        <dbReference type="Proteomes" id="UP001146120"/>
    </source>
</evidence>
<reference evidence="3" key="2">
    <citation type="journal article" date="2023" name="Microbiol Resour">
        <title>Decontamination and Annotation of the Draft Genome Sequence of the Oomycete Lagenidium giganteum ARSEF 373.</title>
        <authorList>
            <person name="Morgan W.R."/>
            <person name="Tartar A."/>
        </authorList>
    </citation>
    <scope>NUCLEOTIDE SEQUENCE</scope>
    <source>
        <strain evidence="3">ARSEF 373</strain>
    </source>
</reference>
<accession>A0AAV2YU84</accession>
<dbReference type="Gene3D" id="3.30.2350.10">
    <property type="entry name" value="Pseudouridine synthase"/>
    <property type="match status" value="1"/>
</dbReference>
<dbReference type="Pfam" id="PF00849">
    <property type="entry name" value="PseudoU_synth_2"/>
    <property type="match status" value="1"/>
</dbReference>
<protein>
    <recommendedName>
        <fullName evidence="2">Pseudouridine synthase RsuA/RluA-like domain-containing protein</fullName>
    </recommendedName>
</protein>
<comment type="similarity">
    <text evidence="1">Belongs to the pseudouridine synthase RluA family.</text>
</comment>
<dbReference type="GO" id="GO:0003723">
    <property type="term" value="F:RNA binding"/>
    <property type="evidence" value="ECO:0007669"/>
    <property type="project" value="InterPro"/>
</dbReference>
<dbReference type="Proteomes" id="UP001146120">
    <property type="component" value="Unassembled WGS sequence"/>
</dbReference>
<reference evidence="3" key="1">
    <citation type="submission" date="2022-11" db="EMBL/GenBank/DDBJ databases">
        <authorList>
            <person name="Morgan W.R."/>
            <person name="Tartar A."/>
        </authorList>
    </citation>
    <scope>NUCLEOTIDE SEQUENCE</scope>
    <source>
        <strain evidence="3">ARSEF 373</strain>
    </source>
</reference>
<evidence type="ECO:0000313" key="3">
    <source>
        <dbReference type="EMBL" id="DAZ97353.1"/>
    </source>
</evidence>
<organism evidence="3 4">
    <name type="scientific">Lagenidium giganteum</name>
    <dbReference type="NCBI Taxonomy" id="4803"/>
    <lineage>
        <taxon>Eukaryota</taxon>
        <taxon>Sar</taxon>
        <taxon>Stramenopiles</taxon>
        <taxon>Oomycota</taxon>
        <taxon>Peronosporomycetes</taxon>
        <taxon>Pythiales</taxon>
        <taxon>Pythiaceae</taxon>
    </lineage>
</organism>
<dbReference type="GO" id="GO:0009982">
    <property type="term" value="F:pseudouridine synthase activity"/>
    <property type="evidence" value="ECO:0007669"/>
    <property type="project" value="InterPro"/>
</dbReference>
<dbReference type="InterPro" id="IPR050188">
    <property type="entry name" value="RluA_PseudoU_synthase"/>
</dbReference>
<evidence type="ECO:0000256" key="1">
    <source>
        <dbReference type="ARBA" id="ARBA00010876"/>
    </source>
</evidence>
<gene>
    <name evidence="3" type="ORF">N0F65_010787</name>
</gene>
<dbReference type="AlphaFoldDB" id="A0AAV2YU84"/>
<dbReference type="PANTHER" id="PTHR21600">
    <property type="entry name" value="MITOCHONDRIAL RNA PSEUDOURIDINE SYNTHASE"/>
    <property type="match status" value="1"/>
</dbReference>
<name>A0AAV2YU84_9STRA</name>
<dbReference type="InterPro" id="IPR006145">
    <property type="entry name" value="PsdUridine_synth_RsuA/RluA"/>
</dbReference>
<evidence type="ECO:0000259" key="2">
    <source>
        <dbReference type="Pfam" id="PF00849"/>
    </source>
</evidence>
<dbReference type="InterPro" id="IPR020103">
    <property type="entry name" value="PsdUridine_synth_cat_dom_sf"/>
</dbReference>
<proteinExistence type="inferred from homology"/>
<dbReference type="SUPFAM" id="SSF55120">
    <property type="entry name" value="Pseudouridine synthase"/>
    <property type="match status" value="1"/>
</dbReference>
<dbReference type="PANTHER" id="PTHR21600:SF87">
    <property type="entry name" value="RNA PSEUDOURIDYLATE SYNTHASE DOMAIN-CONTAINING PROTEIN 1"/>
    <property type="match status" value="1"/>
</dbReference>
<sequence length="351" mass="39457">MRAEVQVTEPDAGTQWTQLAARAIPALTTTSKAKREWKRGRLRLNGCLDVPTNVLTVAGDVIEYDDGMSDIASAKDMEVADSRWFCMCQRQGLRVVFENDSLAVVMKPPGVHVKGRGPRTLESALPRLLRRRTVDGGREDELPVPHAVHRLDYRVGGVLLVAKRRQAEVMLGAQFERHQVIKHYRALVVGRLQLDEQDEAPCGGLSTAIPTVESASPVRFISTDIDGKTSCTALRIVDYSRSASYEWLTTVDLWPLTGRKHQLRLHLARVGHPIVGDDLYHIHVGEHTHQAHIKAPVVRGVGLFLTAIGVAFDDEHGNRRSFAVAEPPKYDRFRHMCEYNWTKMQQLKENR</sequence>
<dbReference type="CDD" id="cd02869">
    <property type="entry name" value="PseudoU_synth_RluA_like"/>
    <property type="match status" value="1"/>
</dbReference>
<dbReference type="GO" id="GO:0000455">
    <property type="term" value="P:enzyme-directed rRNA pseudouridine synthesis"/>
    <property type="evidence" value="ECO:0007669"/>
    <property type="project" value="TreeGrafter"/>
</dbReference>
<feature type="domain" description="Pseudouridine synthase RsuA/RluA-like" evidence="2">
    <location>
        <begin position="102"/>
        <end position="268"/>
    </location>
</feature>